<dbReference type="AlphaFoldDB" id="A0A1T4WK48"/>
<dbReference type="Gene3D" id="2.160.10.10">
    <property type="entry name" value="Hexapeptide repeat proteins"/>
    <property type="match status" value="1"/>
</dbReference>
<keyword evidence="4" id="KW-0443">Lipid metabolism</keyword>
<dbReference type="InterPro" id="IPR037157">
    <property type="entry name" value="Acetyltransf_C_sf"/>
</dbReference>
<dbReference type="PANTHER" id="PTHR43480:SF1">
    <property type="entry name" value="ACYL-[ACYL-CARRIER-PROTEIN]--UDP-N-ACETYLGLUCOSAMINE O-ACYLTRANSFERASE, MITOCHONDRIAL-RELATED"/>
    <property type="match status" value="1"/>
</dbReference>
<keyword evidence="8" id="KW-1185">Reference proteome</keyword>
<dbReference type="GO" id="GO:0008780">
    <property type="term" value="F:acyl-[acyl-carrier-protein]-UDP-N-acetylglucosamine O-acyltransferase activity"/>
    <property type="evidence" value="ECO:0007669"/>
    <property type="project" value="InterPro"/>
</dbReference>
<protein>
    <submittedName>
        <fullName evidence="7">Acyl-[acyl-carrier-protein]--UDP-N-acetylglucosamine O-acyltransferase</fullName>
    </submittedName>
</protein>
<keyword evidence="3 7" id="KW-0808">Transferase</keyword>
<evidence type="ECO:0000256" key="5">
    <source>
        <dbReference type="ARBA" id="ARBA00023315"/>
    </source>
</evidence>
<dbReference type="NCBIfam" id="TIGR01852">
    <property type="entry name" value="lipid_A_lpxA"/>
    <property type="match status" value="1"/>
</dbReference>
<dbReference type="InterPro" id="IPR029098">
    <property type="entry name" value="Acetyltransf_C"/>
</dbReference>
<dbReference type="PANTHER" id="PTHR43480">
    <property type="entry name" value="ACYL-[ACYL-CARRIER-PROTEIN]--UDP-N-ACETYLGLUCOSAMINE O-ACYLTRANSFERASE"/>
    <property type="match status" value="1"/>
</dbReference>
<evidence type="ECO:0000313" key="8">
    <source>
        <dbReference type="Proteomes" id="UP000190027"/>
    </source>
</evidence>
<dbReference type="Pfam" id="PF13720">
    <property type="entry name" value="Acetyltransf_11"/>
    <property type="match status" value="1"/>
</dbReference>
<evidence type="ECO:0000313" key="7">
    <source>
        <dbReference type="EMBL" id="SKA77537.1"/>
    </source>
</evidence>
<dbReference type="EMBL" id="FUYC01000003">
    <property type="protein sequence ID" value="SKA77537.1"/>
    <property type="molecule type" value="Genomic_DNA"/>
</dbReference>
<evidence type="ECO:0000256" key="1">
    <source>
        <dbReference type="ARBA" id="ARBA00022516"/>
    </source>
</evidence>
<dbReference type="CDD" id="cd03351">
    <property type="entry name" value="LbH_UDP-GlcNAc_AT"/>
    <property type="match status" value="1"/>
</dbReference>
<dbReference type="RefSeq" id="WP_078716576.1">
    <property type="nucleotide sequence ID" value="NZ_FUYC01000003.1"/>
</dbReference>
<evidence type="ECO:0000256" key="3">
    <source>
        <dbReference type="ARBA" id="ARBA00022679"/>
    </source>
</evidence>
<feature type="domain" description="UDP N-acetylglucosamine O-acyltransferase C-terminal" evidence="6">
    <location>
        <begin position="177"/>
        <end position="257"/>
    </location>
</feature>
<organism evidence="7 8">
    <name type="scientific">Paucidesulfovibrio gracilis DSM 16080</name>
    <dbReference type="NCBI Taxonomy" id="1121449"/>
    <lineage>
        <taxon>Bacteria</taxon>
        <taxon>Pseudomonadati</taxon>
        <taxon>Thermodesulfobacteriota</taxon>
        <taxon>Desulfovibrionia</taxon>
        <taxon>Desulfovibrionales</taxon>
        <taxon>Desulfovibrionaceae</taxon>
        <taxon>Paucidesulfovibrio</taxon>
    </lineage>
</organism>
<dbReference type="Proteomes" id="UP000190027">
    <property type="component" value="Unassembled WGS sequence"/>
</dbReference>
<accession>A0A1T4WK48</accession>
<dbReference type="NCBIfam" id="NF003657">
    <property type="entry name" value="PRK05289.1"/>
    <property type="match status" value="1"/>
</dbReference>
<dbReference type="OrthoDB" id="9807278at2"/>
<reference evidence="7 8" key="1">
    <citation type="submission" date="2017-02" db="EMBL/GenBank/DDBJ databases">
        <authorList>
            <person name="Peterson S.W."/>
        </authorList>
    </citation>
    <scope>NUCLEOTIDE SEQUENCE [LARGE SCALE GENOMIC DNA]</scope>
    <source>
        <strain evidence="7 8">DSM 16080</strain>
    </source>
</reference>
<dbReference type="GO" id="GO:0016020">
    <property type="term" value="C:membrane"/>
    <property type="evidence" value="ECO:0007669"/>
    <property type="project" value="GOC"/>
</dbReference>
<dbReference type="Gene3D" id="1.20.1180.10">
    <property type="entry name" value="Udp N-acetylglucosamine O-acyltransferase, C-terminal domain"/>
    <property type="match status" value="1"/>
</dbReference>
<dbReference type="InterPro" id="IPR001451">
    <property type="entry name" value="Hexapep"/>
</dbReference>
<keyword evidence="1" id="KW-0444">Lipid biosynthesis</keyword>
<evidence type="ECO:0000256" key="2">
    <source>
        <dbReference type="ARBA" id="ARBA00022556"/>
    </source>
</evidence>
<sequence>MSTSIHPSAIVSDKATIGDNVVVGPCSVIEDNVVIGDGCVIESFVHLKSYVRLGVDNHVHSYVCIGGEPQHLAYKNEETWVEIGDSNTLRECVTVNRGTVQGNGRTVLGSHCLLMAYAHVAHDCILGDHVIMANAVNLAGHVEIGNHAVVSGMAAVQQFLRIGEYAFLGGSSGYNLDIPPYMLAHGVRGRLMGPNLIGLRRHGFDTTVCRALKKAYKIIFRSGLPREKALEQALNDYPDVAEVANLVGFMRGTKCGVAPDFHKNGD</sequence>
<keyword evidence="5 7" id="KW-0012">Acyltransferase</keyword>
<dbReference type="Pfam" id="PF00132">
    <property type="entry name" value="Hexapep"/>
    <property type="match status" value="1"/>
</dbReference>
<gene>
    <name evidence="7" type="ORF">SAMN02745704_00996</name>
</gene>
<dbReference type="PIRSF" id="PIRSF000456">
    <property type="entry name" value="UDP-GlcNAc_acltr"/>
    <property type="match status" value="1"/>
</dbReference>
<keyword evidence="2" id="KW-0441">Lipid A biosynthesis</keyword>
<dbReference type="InterPro" id="IPR011004">
    <property type="entry name" value="Trimer_LpxA-like_sf"/>
</dbReference>
<evidence type="ECO:0000256" key="4">
    <source>
        <dbReference type="ARBA" id="ARBA00023098"/>
    </source>
</evidence>
<evidence type="ECO:0000259" key="6">
    <source>
        <dbReference type="Pfam" id="PF13720"/>
    </source>
</evidence>
<proteinExistence type="predicted"/>
<dbReference type="GO" id="GO:0009245">
    <property type="term" value="P:lipid A biosynthetic process"/>
    <property type="evidence" value="ECO:0007669"/>
    <property type="project" value="UniProtKB-KW"/>
</dbReference>
<dbReference type="InterPro" id="IPR010137">
    <property type="entry name" value="Lipid_A_LpxA"/>
</dbReference>
<dbReference type="SUPFAM" id="SSF51161">
    <property type="entry name" value="Trimeric LpxA-like enzymes"/>
    <property type="match status" value="1"/>
</dbReference>
<name>A0A1T4WK48_9BACT</name>
<dbReference type="STRING" id="1121449.SAMN02745704_00996"/>